<feature type="transmembrane region" description="Helical" evidence="8">
    <location>
        <begin position="54"/>
        <end position="75"/>
    </location>
</feature>
<dbReference type="GO" id="GO:0005886">
    <property type="term" value="C:plasma membrane"/>
    <property type="evidence" value="ECO:0007669"/>
    <property type="project" value="UniProtKB-SubCell"/>
</dbReference>
<dbReference type="EMBL" id="AE010299">
    <property type="protein sequence ID" value="AAM04974.1"/>
    <property type="molecule type" value="Genomic_DNA"/>
</dbReference>
<evidence type="ECO:0000259" key="9">
    <source>
        <dbReference type="Pfam" id="PF18967"/>
    </source>
</evidence>
<dbReference type="InParanoid" id="Q8TQI2"/>
<evidence type="ECO:0000313" key="11">
    <source>
        <dbReference type="Proteomes" id="UP000002487"/>
    </source>
</evidence>
<feature type="transmembrane region" description="Helical" evidence="8">
    <location>
        <begin position="147"/>
        <end position="171"/>
    </location>
</feature>
<dbReference type="GO" id="GO:0051607">
    <property type="term" value="P:defense response to virus"/>
    <property type="evidence" value="ECO:0007669"/>
    <property type="project" value="UniProtKB-KW"/>
</dbReference>
<dbReference type="EnsemblBacteria" id="AAM04974">
    <property type="protein sequence ID" value="AAM04974"/>
    <property type="gene ID" value="MA_1561"/>
</dbReference>
<sequence>MDKNLYDILLNINEWLKFAEAKNAALIALNAAAIFGMVSILTTENLSLNQCLIYYSYSFILFNLLSLSFALFSFWPQVQCSHNSIEKSENLLFFGDIVNCNEKEYLSKLFDSCQIREEQYRPIDLDYAEQIISNSKIATRKYSFFKIALWLTISAFLSPVFSVISLAIFILKKVISFMFHD</sequence>
<dbReference type="STRING" id="188937.MA_1561"/>
<keyword evidence="11" id="KW-1185">Reference proteome</keyword>
<evidence type="ECO:0000256" key="8">
    <source>
        <dbReference type="SAM" id="Phobius"/>
    </source>
</evidence>
<evidence type="ECO:0000313" key="10">
    <source>
        <dbReference type="EMBL" id="AAM04974.1"/>
    </source>
</evidence>
<keyword evidence="4" id="KW-0547">Nucleotide-binding</keyword>
<dbReference type="KEGG" id="mac:MA_1561"/>
<reference evidence="10 11" key="1">
    <citation type="journal article" date="2002" name="Genome Res.">
        <title>The genome of Methanosarcina acetivorans reveals extensive metabolic and physiological diversity.</title>
        <authorList>
            <person name="Galagan J.E."/>
            <person name="Nusbaum C."/>
            <person name="Roy A."/>
            <person name="Endrizzi M.G."/>
            <person name="Macdonald P."/>
            <person name="FitzHugh W."/>
            <person name="Calvo S."/>
            <person name="Engels R."/>
            <person name="Smirnov S."/>
            <person name="Atnoor D."/>
            <person name="Brown A."/>
            <person name="Allen N."/>
            <person name="Naylor J."/>
            <person name="Stange-Thomann N."/>
            <person name="DeArellano K."/>
            <person name="Johnson R."/>
            <person name="Linton L."/>
            <person name="McEwan P."/>
            <person name="McKernan K."/>
            <person name="Talamas J."/>
            <person name="Tirrell A."/>
            <person name="Ye W."/>
            <person name="Zimmer A."/>
            <person name="Barber R.D."/>
            <person name="Cann I."/>
            <person name="Graham D.E."/>
            <person name="Grahame D.A."/>
            <person name="Guss A."/>
            <person name="Hedderich R."/>
            <person name="Ingram-Smith C."/>
            <person name="Kuettner C.H."/>
            <person name="Krzycki J.A."/>
            <person name="Leigh J.A."/>
            <person name="Li W."/>
            <person name="Liu J."/>
            <person name="Mukhopadhyay B."/>
            <person name="Reeve J.N."/>
            <person name="Smith K."/>
            <person name="Springer T.A."/>
            <person name="Umayam L.A."/>
            <person name="White O."/>
            <person name="White R.H."/>
            <person name="de Macario E.C."/>
            <person name="Ferry J.G."/>
            <person name="Jarrell K.F."/>
            <person name="Jing H."/>
            <person name="Macario A.J.L."/>
            <person name="Paulsen I."/>
            <person name="Pritchett M."/>
            <person name="Sowers K.R."/>
            <person name="Swanson R.V."/>
            <person name="Zinder S.H."/>
            <person name="Lander E."/>
            <person name="Metcalf W.W."/>
            <person name="Birren B."/>
        </authorList>
    </citation>
    <scope>NUCLEOTIDE SEQUENCE [LARGE SCALE GENOMIC DNA]</scope>
    <source>
        <strain evidence="11">ATCC 35395 / DSM 2834 / JCM 12185 / C2A</strain>
    </source>
</reference>
<keyword evidence="3 8" id="KW-0812">Transmembrane</keyword>
<gene>
    <name evidence="10" type="ordered locus">MA_1561</name>
</gene>
<comment type="subcellular location">
    <subcellularLocation>
        <location evidence="1">Cell membrane</location>
    </subcellularLocation>
</comment>
<feature type="transmembrane region" description="Helical" evidence="8">
    <location>
        <begin position="24"/>
        <end position="42"/>
    </location>
</feature>
<evidence type="ECO:0000256" key="5">
    <source>
        <dbReference type="ARBA" id="ARBA00022989"/>
    </source>
</evidence>
<accession>Q8TQI2</accession>
<evidence type="ECO:0000256" key="2">
    <source>
        <dbReference type="ARBA" id="ARBA00022475"/>
    </source>
</evidence>
<dbReference type="Pfam" id="PF18967">
    <property type="entry name" value="PycTM"/>
    <property type="match status" value="1"/>
</dbReference>
<protein>
    <recommendedName>
        <fullName evidence="9">Pycsar effector protein domain-containing protein</fullName>
    </recommendedName>
</protein>
<evidence type="ECO:0000256" key="4">
    <source>
        <dbReference type="ARBA" id="ARBA00022741"/>
    </source>
</evidence>
<dbReference type="RefSeq" id="WP_011021572.1">
    <property type="nucleotide sequence ID" value="NC_003552.1"/>
</dbReference>
<evidence type="ECO:0000256" key="7">
    <source>
        <dbReference type="ARBA" id="ARBA00023136"/>
    </source>
</evidence>
<keyword evidence="7 8" id="KW-0472">Membrane</keyword>
<keyword evidence="6" id="KW-0051">Antiviral defense</keyword>
<proteinExistence type="predicted"/>
<dbReference type="HOGENOM" id="CLU_120371_0_0_2"/>
<keyword evidence="5 8" id="KW-1133">Transmembrane helix</keyword>
<dbReference type="OrthoDB" id="359552at2157"/>
<feature type="domain" description="Pycsar effector protein" evidence="9">
    <location>
        <begin position="5"/>
        <end position="167"/>
    </location>
</feature>
<evidence type="ECO:0000256" key="6">
    <source>
        <dbReference type="ARBA" id="ARBA00023118"/>
    </source>
</evidence>
<dbReference type="Proteomes" id="UP000002487">
    <property type="component" value="Chromosome"/>
</dbReference>
<evidence type="ECO:0000256" key="1">
    <source>
        <dbReference type="ARBA" id="ARBA00004236"/>
    </source>
</evidence>
<organism evidence="10 11">
    <name type="scientific">Methanosarcina acetivorans (strain ATCC 35395 / DSM 2834 / JCM 12185 / C2A)</name>
    <dbReference type="NCBI Taxonomy" id="188937"/>
    <lineage>
        <taxon>Archaea</taxon>
        <taxon>Methanobacteriati</taxon>
        <taxon>Methanobacteriota</taxon>
        <taxon>Stenosarchaea group</taxon>
        <taxon>Methanomicrobia</taxon>
        <taxon>Methanosarcinales</taxon>
        <taxon>Methanosarcinaceae</taxon>
        <taxon>Methanosarcina</taxon>
    </lineage>
</organism>
<dbReference type="InterPro" id="IPR043760">
    <property type="entry name" value="PycTM_dom"/>
</dbReference>
<name>Q8TQI2_METAC</name>
<keyword evidence="2" id="KW-1003">Cell membrane</keyword>
<dbReference type="GO" id="GO:0000166">
    <property type="term" value="F:nucleotide binding"/>
    <property type="evidence" value="ECO:0007669"/>
    <property type="project" value="UniProtKB-KW"/>
</dbReference>
<dbReference type="GeneID" id="1473449"/>
<evidence type="ECO:0000256" key="3">
    <source>
        <dbReference type="ARBA" id="ARBA00022692"/>
    </source>
</evidence>
<dbReference type="AlphaFoldDB" id="Q8TQI2"/>